<organism evidence="1 2">
    <name type="scientific">Candidatus Gottesmanbacteria bacterium RIFCSPHIGHO2_02_FULL_40_13</name>
    <dbReference type="NCBI Taxonomy" id="1798384"/>
    <lineage>
        <taxon>Bacteria</taxon>
        <taxon>Candidatus Gottesmaniibacteriota</taxon>
    </lineage>
</organism>
<evidence type="ECO:0000313" key="2">
    <source>
        <dbReference type="Proteomes" id="UP000177092"/>
    </source>
</evidence>
<dbReference type="Proteomes" id="UP000177092">
    <property type="component" value="Unassembled WGS sequence"/>
</dbReference>
<dbReference type="EMBL" id="MFJN01000048">
    <property type="protein sequence ID" value="OGG20379.1"/>
    <property type="molecule type" value="Genomic_DNA"/>
</dbReference>
<proteinExistence type="predicted"/>
<evidence type="ECO:0000313" key="1">
    <source>
        <dbReference type="EMBL" id="OGG20379.1"/>
    </source>
</evidence>
<dbReference type="AlphaFoldDB" id="A0A1F6A6M5"/>
<evidence type="ECO:0008006" key="3">
    <source>
        <dbReference type="Google" id="ProtNLM"/>
    </source>
</evidence>
<comment type="caution">
    <text evidence="1">The sequence shown here is derived from an EMBL/GenBank/DDBJ whole genome shotgun (WGS) entry which is preliminary data.</text>
</comment>
<gene>
    <name evidence="1" type="ORF">A3D03_06045</name>
</gene>
<dbReference type="STRING" id="1798384.A3D03_06045"/>
<accession>A0A1F6A6M5</accession>
<protein>
    <recommendedName>
        <fullName evidence="3">DUF5666 domain-containing protein</fullName>
    </recommendedName>
</protein>
<sequence>MPAAAAAIPASPSSVENNLNQILSDENASASSLDKLKQIRDLKDKIATKVTRIRQTSQGAVYGQVKEISPASLTLTNLKGEIQITLNSDIIVYLRTDTGRKESSLVKITTGMNVSVFGIYDESKKNLDPRYIYIQSQPVRVIGKILDIDKTGYTVTVKENQTTTLVDFEKYTKTFRFNLPSNKWAQIGFSKLSVGDFVHILAVKDEKEEDRVHAQKIYALSLLTPALSQATTTESSPSSAPAN</sequence>
<name>A0A1F6A6M5_9BACT</name>
<reference evidence="1 2" key="1">
    <citation type="journal article" date="2016" name="Nat. Commun.">
        <title>Thousands of microbial genomes shed light on interconnected biogeochemical processes in an aquifer system.</title>
        <authorList>
            <person name="Anantharaman K."/>
            <person name="Brown C.T."/>
            <person name="Hug L.A."/>
            <person name="Sharon I."/>
            <person name="Castelle C.J."/>
            <person name="Probst A.J."/>
            <person name="Thomas B.C."/>
            <person name="Singh A."/>
            <person name="Wilkins M.J."/>
            <person name="Karaoz U."/>
            <person name="Brodie E.L."/>
            <person name="Williams K.H."/>
            <person name="Hubbard S.S."/>
            <person name="Banfield J.F."/>
        </authorList>
    </citation>
    <scope>NUCLEOTIDE SEQUENCE [LARGE SCALE GENOMIC DNA]</scope>
</reference>